<feature type="compositionally biased region" description="Polar residues" evidence="4">
    <location>
        <begin position="879"/>
        <end position="895"/>
    </location>
</feature>
<dbReference type="GO" id="GO:0005737">
    <property type="term" value="C:cytoplasm"/>
    <property type="evidence" value="ECO:0007669"/>
    <property type="project" value="TreeGrafter"/>
</dbReference>
<keyword evidence="2 3" id="KW-0040">ANK repeat</keyword>
<dbReference type="SUPFAM" id="SSF48403">
    <property type="entry name" value="Ankyrin repeat"/>
    <property type="match status" value="1"/>
</dbReference>
<dbReference type="PROSITE" id="PS50088">
    <property type="entry name" value="ANK_REPEAT"/>
    <property type="match status" value="2"/>
</dbReference>
<dbReference type="SMART" id="SM00248">
    <property type="entry name" value="ANK"/>
    <property type="match status" value="9"/>
</dbReference>
<organism evidence="5 6">
    <name type="scientific">Elysia crispata</name>
    <name type="common">lettuce slug</name>
    <dbReference type="NCBI Taxonomy" id="231223"/>
    <lineage>
        <taxon>Eukaryota</taxon>
        <taxon>Metazoa</taxon>
        <taxon>Spiralia</taxon>
        <taxon>Lophotrochozoa</taxon>
        <taxon>Mollusca</taxon>
        <taxon>Gastropoda</taxon>
        <taxon>Heterobranchia</taxon>
        <taxon>Euthyneura</taxon>
        <taxon>Panpulmonata</taxon>
        <taxon>Sacoglossa</taxon>
        <taxon>Placobranchoidea</taxon>
        <taxon>Plakobranchidae</taxon>
        <taxon>Elysia</taxon>
    </lineage>
</organism>
<dbReference type="PROSITE" id="PS50297">
    <property type="entry name" value="ANK_REP_REGION"/>
    <property type="match status" value="2"/>
</dbReference>
<evidence type="ECO:0008006" key="7">
    <source>
        <dbReference type="Google" id="ProtNLM"/>
    </source>
</evidence>
<dbReference type="Gene3D" id="1.25.40.20">
    <property type="entry name" value="Ankyrin repeat-containing domain"/>
    <property type="match status" value="2"/>
</dbReference>
<dbReference type="Pfam" id="PF12796">
    <property type="entry name" value="Ank_2"/>
    <property type="match status" value="3"/>
</dbReference>
<feature type="region of interest" description="Disordered" evidence="4">
    <location>
        <begin position="464"/>
        <end position="567"/>
    </location>
</feature>
<evidence type="ECO:0000313" key="5">
    <source>
        <dbReference type="EMBL" id="KAK3731661.1"/>
    </source>
</evidence>
<dbReference type="InterPro" id="IPR002110">
    <property type="entry name" value="Ankyrin_rpt"/>
</dbReference>
<feature type="region of interest" description="Disordered" evidence="4">
    <location>
        <begin position="582"/>
        <end position="612"/>
    </location>
</feature>
<dbReference type="PANTHER" id="PTHR24198:SF188">
    <property type="entry name" value="ANKYRIN REPEAT DOMAIN 55"/>
    <property type="match status" value="1"/>
</dbReference>
<gene>
    <name evidence="5" type="ORF">RRG08_035331</name>
</gene>
<dbReference type="AlphaFoldDB" id="A0AAE1CSG7"/>
<evidence type="ECO:0000256" key="4">
    <source>
        <dbReference type="SAM" id="MobiDB-lite"/>
    </source>
</evidence>
<evidence type="ECO:0000313" key="6">
    <source>
        <dbReference type="Proteomes" id="UP001283361"/>
    </source>
</evidence>
<dbReference type="PANTHER" id="PTHR24198">
    <property type="entry name" value="ANKYRIN REPEAT AND PROTEIN KINASE DOMAIN-CONTAINING PROTEIN"/>
    <property type="match status" value="1"/>
</dbReference>
<feature type="repeat" description="ANK" evidence="3">
    <location>
        <begin position="64"/>
        <end position="96"/>
    </location>
</feature>
<name>A0AAE1CSG7_9GAST</name>
<reference evidence="5" key="1">
    <citation type="journal article" date="2023" name="G3 (Bethesda)">
        <title>A reference genome for the long-term kleptoplast-retaining sea slug Elysia crispata morphotype clarki.</title>
        <authorList>
            <person name="Eastman K.E."/>
            <person name="Pendleton A.L."/>
            <person name="Shaikh M.A."/>
            <person name="Suttiyut T."/>
            <person name="Ogas R."/>
            <person name="Tomko P."/>
            <person name="Gavelis G."/>
            <person name="Widhalm J.R."/>
            <person name="Wisecaver J.H."/>
        </authorList>
    </citation>
    <scope>NUCLEOTIDE SEQUENCE</scope>
    <source>
        <strain evidence="5">ECLA1</strain>
    </source>
</reference>
<feature type="compositionally biased region" description="Low complexity" evidence="4">
    <location>
        <begin position="844"/>
        <end position="857"/>
    </location>
</feature>
<dbReference type="EMBL" id="JAWDGP010006989">
    <property type="protein sequence ID" value="KAK3731661.1"/>
    <property type="molecule type" value="Genomic_DNA"/>
</dbReference>
<feature type="repeat" description="ANK" evidence="3">
    <location>
        <begin position="268"/>
        <end position="300"/>
    </location>
</feature>
<feature type="compositionally biased region" description="Basic and acidic residues" evidence="4">
    <location>
        <begin position="556"/>
        <end position="567"/>
    </location>
</feature>
<comment type="caution">
    <text evidence="5">The sequence shown here is derived from an EMBL/GenBank/DDBJ whole genome shotgun (WGS) entry which is preliminary data.</text>
</comment>
<evidence type="ECO:0000256" key="3">
    <source>
        <dbReference type="PROSITE-ProRule" id="PRU00023"/>
    </source>
</evidence>
<proteinExistence type="predicted"/>
<feature type="compositionally biased region" description="Polar residues" evidence="4">
    <location>
        <begin position="685"/>
        <end position="699"/>
    </location>
</feature>
<accession>A0AAE1CSG7</accession>
<keyword evidence="1" id="KW-0677">Repeat</keyword>
<feature type="region of interest" description="Disordered" evidence="4">
    <location>
        <begin position="796"/>
        <end position="859"/>
    </location>
</feature>
<protein>
    <recommendedName>
        <fullName evidence="7">Ankyrin repeat domain-containing protein 55</fullName>
    </recommendedName>
</protein>
<evidence type="ECO:0000256" key="1">
    <source>
        <dbReference type="ARBA" id="ARBA00022737"/>
    </source>
</evidence>
<feature type="region of interest" description="Disordered" evidence="4">
    <location>
        <begin position="331"/>
        <end position="368"/>
    </location>
</feature>
<sequence>MNHMASFGILLRKGDNDKKRENTEAGYDEGDLLPVHKAAADGDITKLVNIIQEDPSLLEQHSAEGVTPLGQAVLCQQLDVAKKLIKMGANIDAQDNVGRTCLSIAAYQGWHSGVVCLLRNGAKQSICDKSGRYPLHAATYHSDISTMTILLNGLTRREINFPDHELMTAVHWAAFHDRPEHLMQLIQKGGDVLARDVDGKLPLHWAAQNGSFQCTHRLISLTEGLAMVNDVDNSGKSPAHYAAAAGSANILKIIEMCETVDLEMEDPDDRTPLHWAAAMGHAGAVETLLKLGVNPTPHDCDGYTPMDYAIQTGSKECVKIFETHVSHNTSGIKEKKKYQLSQVDLKRKSNQASSSGKNTQSGPGQKVGVPAITVQAPTTTLSKATTNPGAMYPRMYSASTDTDVPVYQPQTTESPPGTPATARQVNCNYKEPPTARWAREDAQGGALSKLVGASYVLAAQGPILHGTEQKDGEARSTTPTGNHGEEISSPREEASLDTAKKWATAGRGPTSPEGNTDTEASEAPEPQIMTSGNTPELQRVSVQSFRSVPQISAGSARKDLGSTRQAVDRTKGLRLQAARLTPLPGITPKSGSPEEIIPEDPVTPRKKTDLGSLAPLRGPLRVMDEDLQHPVNNRPIVAPVDFMTENNAETRILTRKYKNTLARFYDVSVQQQVTKSTSSSKPALTISTPRSSKPSGNQHSLGFEDAGVKFFKHSRIPSTHMANKLNTATQLVPESKTNQRSTTILSSAGVFRTTHEKYIRDDEDTIPQSPTPLANQPSSILAATLGGRRRVQERLLVHSDASRKKNGAGRSTGPRLPHSDPYAFQQQQQQQQQLQLQEQKHKQQQQQQQQQQQYQQQHDTDITANISKKSVNFKIDQGMSRNPTQVQNTEGFQSSKQHRVGVMEGAGPRRGGGATARGRRGVNMPVLRPANLVKSKN</sequence>
<evidence type="ECO:0000256" key="2">
    <source>
        <dbReference type="ARBA" id="ARBA00023043"/>
    </source>
</evidence>
<feature type="compositionally biased region" description="Polar residues" evidence="4">
    <location>
        <begin position="350"/>
        <end position="363"/>
    </location>
</feature>
<feature type="compositionally biased region" description="Basic and acidic residues" evidence="4">
    <location>
        <begin position="483"/>
        <end position="500"/>
    </location>
</feature>
<feature type="region of interest" description="Disordered" evidence="4">
    <location>
        <begin position="674"/>
        <end position="699"/>
    </location>
</feature>
<dbReference type="Proteomes" id="UP001283361">
    <property type="component" value="Unassembled WGS sequence"/>
</dbReference>
<dbReference type="InterPro" id="IPR036770">
    <property type="entry name" value="Ankyrin_rpt-contain_sf"/>
</dbReference>
<feature type="region of interest" description="Disordered" evidence="4">
    <location>
        <begin position="877"/>
        <end position="937"/>
    </location>
</feature>
<feature type="compositionally biased region" description="Low complexity" evidence="4">
    <location>
        <begin position="825"/>
        <end position="837"/>
    </location>
</feature>
<keyword evidence="6" id="KW-1185">Reference proteome</keyword>
<feature type="compositionally biased region" description="Polar residues" evidence="4">
    <location>
        <begin position="528"/>
        <end position="553"/>
    </location>
</feature>